<dbReference type="Pfam" id="PF04703">
    <property type="entry name" value="FaeA"/>
    <property type="match status" value="1"/>
</dbReference>
<dbReference type="Gene3D" id="1.10.10.10">
    <property type="entry name" value="Winged helix-like DNA-binding domain superfamily/Winged helix DNA-binding domain"/>
    <property type="match status" value="1"/>
</dbReference>
<dbReference type="EMBL" id="CWJI01000007">
    <property type="protein sequence ID" value="CRY55618.1"/>
    <property type="molecule type" value="Genomic_DNA"/>
</dbReference>
<accession>A0A0H5LWV1</accession>
<gene>
    <name evidence="3" type="ORF">ERS008476_02619</name>
</gene>
<name>A0A0H5LWV1_YERIN</name>
<dbReference type="RefSeq" id="WP_019212751.1">
    <property type="nucleotide sequence ID" value="NZ_CWJI01000007.1"/>
</dbReference>
<evidence type="ECO:0000256" key="2">
    <source>
        <dbReference type="ARBA" id="ARBA00023163"/>
    </source>
</evidence>
<sequence>MEEKLKKYDIRKSRILNVLKTMCSEYTVIEKSLLLPPVEVWPKTRDLADRCGESIYSARSLLIALENEGKIHCFHRRINNSLCWFVCTEEKEH</sequence>
<proteinExistence type="predicted"/>
<keyword evidence="1" id="KW-0805">Transcription regulation</keyword>
<evidence type="ECO:0000313" key="3">
    <source>
        <dbReference type="EMBL" id="CRY55618.1"/>
    </source>
</evidence>
<keyword evidence="2" id="KW-0804">Transcription</keyword>
<dbReference type="InterPro" id="IPR006793">
    <property type="entry name" value="FaeA"/>
</dbReference>
<evidence type="ECO:0000256" key="1">
    <source>
        <dbReference type="ARBA" id="ARBA00023015"/>
    </source>
</evidence>
<dbReference type="GO" id="GO:0006355">
    <property type="term" value="P:regulation of DNA-templated transcription"/>
    <property type="evidence" value="ECO:0007669"/>
    <property type="project" value="InterPro"/>
</dbReference>
<dbReference type="InterPro" id="IPR036388">
    <property type="entry name" value="WH-like_DNA-bd_sf"/>
</dbReference>
<protein>
    <recommendedName>
        <fullName evidence="5">FaeA-like protein</fullName>
    </recommendedName>
</protein>
<evidence type="ECO:0000313" key="4">
    <source>
        <dbReference type="Proteomes" id="UP000043316"/>
    </source>
</evidence>
<dbReference type="Proteomes" id="UP000043316">
    <property type="component" value="Unassembled WGS sequence"/>
</dbReference>
<dbReference type="AlphaFoldDB" id="A0A0H5LWV1"/>
<evidence type="ECO:0008006" key="5">
    <source>
        <dbReference type="Google" id="ProtNLM"/>
    </source>
</evidence>
<organism evidence="3 4">
    <name type="scientific">Yersinia intermedia</name>
    <dbReference type="NCBI Taxonomy" id="631"/>
    <lineage>
        <taxon>Bacteria</taxon>
        <taxon>Pseudomonadati</taxon>
        <taxon>Pseudomonadota</taxon>
        <taxon>Gammaproteobacteria</taxon>
        <taxon>Enterobacterales</taxon>
        <taxon>Yersiniaceae</taxon>
        <taxon>Yersinia</taxon>
    </lineage>
</organism>
<reference evidence="4" key="1">
    <citation type="submission" date="2015-03" db="EMBL/GenBank/DDBJ databases">
        <authorList>
            <consortium name="Pathogen Informatics"/>
        </authorList>
    </citation>
    <scope>NUCLEOTIDE SEQUENCE [LARGE SCALE GENOMIC DNA]</scope>
    <source>
        <strain evidence="4">R148</strain>
    </source>
</reference>